<dbReference type="GO" id="GO:0004659">
    <property type="term" value="F:prenyltransferase activity"/>
    <property type="evidence" value="ECO:0007669"/>
    <property type="project" value="InterPro"/>
</dbReference>
<evidence type="ECO:0000256" key="3">
    <source>
        <dbReference type="ARBA" id="ARBA00022723"/>
    </source>
</evidence>
<evidence type="ECO:0000256" key="8">
    <source>
        <dbReference type="ARBA" id="ARBA00038372"/>
    </source>
</evidence>
<dbReference type="GO" id="GO:0016829">
    <property type="term" value="F:lyase activity"/>
    <property type="evidence" value="ECO:0007669"/>
    <property type="project" value="UniProtKB-KW"/>
</dbReference>
<dbReference type="SUPFAM" id="SSF48576">
    <property type="entry name" value="Terpenoid synthases"/>
    <property type="match status" value="2"/>
</dbReference>
<dbReference type="GO" id="GO:0008299">
    <property type="term" value="P:isoprenoid biosynthetic process"/>
    <property type="evidence" value="ECO:0007669"/>
    <property type="project" value="InterPro"/>
</dbReference>
<sequence>MARFAYKVDLSEEEDQLVLPLTQLIMEVLTLHNDYYSWEKEDAFYHSSEDKLPMANAVTLYMRWYSLPLGEAKAAIKAKAIEKEEQYLAAKEEFLKRDIPPPPATIRWLEIIEHMVAGNLLWSLTCPRYHKKSNNQYVDYYEMRCRQGYIFPDDCTRLDAFGGFQTGCEPQATVVNGNGKGNHVNVAENASEINGDAGTKGLSTYTDKNLAPFDETVIKNPSHYVMALPSKCLREKFVWSLNQWFQVPEKSLQTIENAVGLLHNCSIMLDDIQDQSPLRRGKPSTHTVYGEAQTMNSAYFLCVEALQKIYSLGHHAVPIYIEELQMLHLGQAQELYWTYHGIVPSKEDHLRMIDGSYLFRIAARLLQSESKANRNLNVSKFMTELGRFFQVRDDYQNLTSAEYTNCKGFCEDLDEGKLSFPIIHALRETDPEPEIQAILEQRKRTNHLTYELKRLILDRLRENGSLDHTFRMLQDMYVAVWRELERLEVATGQKNWMLRMMLQRLKL</sequence>
<reference evidence="9" key="1">
    <citation type="submission" date="2021-07" db="EMBL/GenBank/DDBJ databases">
        <authorList>
            <person name="Branca A.L. A."/>
        </authorList>
    </citation>
    <scope>NUCLEOTIDE SEQUENCE</scope>
</reference>
<dbReference type="EMBL" id="CAJVRC010000846">
    <property type="protein sequence ID" value="CAG8893094.1"/>
    <property type="molecule type" value="Genomic_DNA"/>
</dbReference>
<evidence type="ECO:0000313" key="10">
    <source>
        <dbReference type="Proteomes" id="UP001154252"/>
    </source>
</evidence>
<dbReference type="GO" id="GO:0046165">
    <property type="term" value="P:alcohol biosynthetic process"/>
    <property type="evidence" value="ECO:0007669"/>
    <property type="project" value="UniProtKB-ARBA"/>
</dbReference>
<dbReference type="AlphaFoldDB" id="A0A9W4KB96"/>
<dbReference type="Pfam" id="PF00348">
    <property type="entry name" value="polyprenyl_synt"/>
    <property type="match status" value="1"/>
</dbReference>
<dbReference type="PROSITE" id="PS00444">
    <property type="entry name" value="POLYPRENYL_SYNTHASE_2"/>
    <property type="match status" value="1"/>
</dbReference>
<comment type="similarity">
    <text evidence="7">In the C-terminal section; belongs to the FPP/GGPP synthase family.</text>
</comment>
<organism evidence="9 10">
    <name type="scientific">Penicillium egyptiacum</name>
    <dbReference type="NCBI Taxonomy" id="1303716"/>
    <lineage>
        <taxon>Eukaryota</taxon>
        <taxon>Fungi</taxon>
        <taxon>Dikarya</taxon>
        <taxon>Ascomycota</taxon>
        <taxon>Pezizomycotina</taxon>
        <taxon>Eurotiomycetes</taxon>
        <taxon>Eurotiomycetidae</taxon>
        <taxon>Eurotiales</taxon>
        <taxon>Aspergillaceae</taxon>
        <taxon>Penicillium</taxon>
    </lineage>
</organism>
<dbReference type="PANTHER" id="PTHR12001:SF72">
    <property type="entry name" value="THIJ_PFPI FAMILY PROTEIN (AFU_ORTHOLOGUE AFUA_3G01210)-RELATED"/>
    <property type="match status" value="1"/>
</dbReference>
<dbReference type="InterPro" id="IPR000092">
    <property type="entry name" value="Polyprenyl_synt"/>
</dbReference>
<dbReference type="Gene3D" id="1.10.600.10">
    <property type="entry name" value="Farnesyl Diphosphate Synthase"/>
    <property type="match status" value="2"/>
</dbReference>
<dbReference type="GO" id="GO:0043386">
    <property type="term" value="P:mycotoxin biosynthetic process"/>
    <property type="evidence" value="ECO:0007669"/>
    <property type="project" value="UniProtKB-ARBA"/>
</dbReference>
<keyword evidence="6" id="KW-0511">Multifunctional enzyme</keyword>
<accession>A0A9W4KB96</accession>
<dbReference type="InterPro" id="IPR033749">
    <property type="entry name" value="Polyprenyl_synt_CS"/>
</dbReference>
<comment type="similarity">
    <text evidence="8">In the N-terminal section; belongs to the terpene synthase family.</text>
</comment>
<comment type="pathway">
    <text evidence="1">Secondary metabolite biosynthesis; terpenoid biosynthesis.</text>
</comment>
<evidence type="ECO:0000256" key="7">
    <source>
        <dbReference type="ARBA" id="ARBA00038363"/>
    </source>
</evidence>
<dbReference type="PROSITE" id="PS00723">
    <property type="entry name" value="POLYPRENYL_SYNTHASE_1"/>
    <property type="match status" value="1"/>
</dbReference>
<keyword evidence="10" id="KW-1185">Reference proteome</keyword>
<dbReference type="PANTHER" id="PTHR12001">
    <property type="entry name" value="GERANYLGERANYL PYROPHOSPHATE SYNTHASE"/>
    <property type="match status" value="1"/>
</dbReference>
<proteinExistence type="inferred from homology"/>
<dbReference type="GO" id="GO:0046872">
    <property type="term" value="F:metal ion binding"/>
    <property type="evidence" value="ECO:0007669"/>
    <property type="project" value="UniProtKB-KW"/>
</dbReference>
<keyword evidence="4" id="KW-0460">Magnesium</keyword>
<evidence type="ECO:0000256" key="6">
    <source>
        <dbReference type="ARBA" id="ARBA00023268"/>
    </source>
</evidence>
<dbReference type="OrthoDB" id="6921389at2759"/>
<gene>
    <name evidence="9" type="ORF">PEGY_LOCUS3367</name>
</gene>
<dbReference type="InterPro" id="IPR008949">
    <property type="entry name" value="Isoprenoid_synthase_dom_sf"/>
</dbReference>
<evidence type="ECO:0000256" key="4">
    <source>
        <dbReference type="ARBA" id="ARBA00022842"/>
    </source>
</evidence>
<comment type="caution">
    <text evidence="9">The sequence shown here is derived from an EMBL/GenBank/DDBJ whole genome shotgun (WGS) entry which is preliminary data.</text>
</comment>
<evidence type="ECO:0000256" key="2">
    <source>
        <dbReference type="ARBA" id="ARBA00022679"/>
    </source>
</evidence>
<keyword evidence="2" id="KW-0808">Transferase</keyword>
<evidence type="ECO:0000256" key="1">
    <source>
        <dbReference type="ARBA" id="ARBA00004721"/>
    </source>
</evidence>
<keyword evidence="5" id="KW-0456">Lyase</keyword>
<protein>
    <submittedName>
        <fullName evidence="9">Uncharacterized protein</fullName>
    </submittedName>
</protein>
<evidence type="ECO:0000256" key="5">
    <source>
        <dbReference type="ARBA" id="ARBA00023239"/>
    </source>
</evidence>
<evidence type="ECO:0000313" key="9">
    <source>
        <dbReference type="EMBL" id="CAG8893094.1"/>
    </source>
</evidence>
<dbReference type="Pfam" id="PF19086">
    <property type="entry name" value="Terpene_syn_C_2"/>
    <property type="match status" value="1"/>
</dbReference>
<name>A0A9W4KB96_9EURO</name>
<dbReference type="Proteomes" id="UP001154252">
    <property type="component" value="Unassembled WGS sequence"/>
</dbReference>
<keyword evidence="3" id="KW-0479">Metal-binding</keyword>